<dbReference type="Proteomes" id="UP000191680">
    <property type="component" value="Unassembled WGS sequence"/>
</dbReference>
<dbReference type="OrthoDB" id="2600165at2"/>
<evidence type="ECO:0000256" key="2">
    <source>
        <dbReference type="ARBA" id="ARBA00023125"/>
    </source>
</evidence>
<sequence>MKVLKHFKKVSDYHKLANIDAPEHPLISLVDYSQVQYPSNIEELKWRQDYYTIGLKRNVSHKFFYGQQEYDFDEGVMTFVAPNQIINLGNNPNIKAHKPSGWLLLVHPDFLWNTSLAKEIKQHDFFGYNVNEALFLSKKEEQLILNLLKNIRQEYQTNIDKHSQKIVIAQLELLLNYAERFYARQFITRKISSHQILGQLENVLTEYFKEGSLVERGLPTVQQVAESLSLSSNYLSSILKSLTGQSTQQHIQNKLIEKAKEELSTTFLSISEIAYNLGFEHPASFTKLFKNKTQMSPVEFRKTYN</sequence>
<feature type="domain" description="HTH araC/xylS-type" evidence="5">
    <location>
        <begin position="198"/>
        <end position="303"/>
    </location>
</feature>
<evidence type="ECO:0000313" key="7">
    <source>
        <dbReference type="Proteomes" id="UP000191680"/>
    </source>
</evidence>
<dbReference type="PROSITE" id="PS01124">
    <property type="entry name" value="HTH_ARAC_FAMILY_2"/>
    <property type="match status" value="1"/>
</dbReference>
<evidence type="ECO:0000313" key="6">
    <source>
        <dbReference type="EMBL" id="OQD41946.1"/>
    </source>
</evidence>
<dbReference type="InterPro" id="IPR020449">
    <property type="entry name" value="Tscrpt_reg_AraC-type_HTH"/>
</dbReference>
<accession>A0A1V6LPP8</accession>
<dbReference type="InterPro" id="IPR009057">
    <property type="entry name" value="Homeodomain-like_sf"/>
</dbReference>
<name>A0A1V6LPP8_9FLAO</name>
<reference evidence="6" key="1">
    <citation type="submission" date="2016-12" db="EMBL/GenBank/DDBJ databases">
        <authorList>
            <person name="Song W.-J."/>
            <person name="Kurnit D.M."/>
        </authorList>
    </citation>
    <scope>NUCLEOTIDE SEQUENCE [LARGE SCALE GENOMIC DNA]</scope>
    <source>
        <strain evidence="6">HSG9</strain>
    </source>
</reference>
<evidence type="ECO:0000256" key="3">
    <source>
        <dbReference type="ARBA" id="ARBA00023163"/>
    </source>
</evidence>
<dbReference type="RefSeq" id="WP_080319536.1">
    <property type="nucleotide sequence ID" value="NZ_MTBC01000009.1"/>
</dbReference>
<keyword evidence="7" id="KW-1185">Reference proteome</keyword>
<keyword evidence="4" id="KW-0175">Coiled coil</keyword>
<keyword evidence="2" id="KW-0238">DNA-binding</keyword>
<keyword evidence="1" id="KW-0805">Transcription regulation</keyword>
<evidence type="ECO:0000256" key="1">
    <source>
        <dbReference type="ARBA" id="ARBA00023015"/>
    </source>
</evidence>
<keyword evidence="3" id="KW-0804">Transcription</keyword>
<dbReference type="GO" id="GO:0003700">
    <property type="term" value="F:DNA-binding transcription factor activity"/>
    <property type="evidence" value="ECO:0007669"/>
    <property type="project" value="InterPro"/>
</dbReference>
<feature type="coiled-coil region" evidence="4">
    <location>
        <begin position="145"/>
        <end position="172"/>
    </location>
</feature>
<dbReference type="GO" id="GO:0043565">
    <property type="term" value="F:sequence-specific DNA binding"/>
    <property type="evidence" value="ECO:0007669"/>
    <property type="project" value="InterPro"/>
</dbReference>
<dbReference type="PANTHER" id="PTHR43280:SF32">
    <property type="entry name" value="TRANSCRIPTIONAL REGULATORY PROTEIN"/>
    <property type="match status" value="1"/>
</dbReference>
<dbReference type="SUPFAM" id="SSF46689">
    <property type="entry name" value="Homeodomain-like"/>
    <property type="match status" value="1"/>
</dbReference>
<protein>
    <submittedName>
        <fullName evidence="6">AraC family transcriptional regulator</fullName>
    </submittedName>
</protein>
<dbReference type="PANTHER" id="PTHR43280">
    <property type="entry name" value="ARAC-FAMILY TRANSCRIPTIONAL REGULATOR"/>
    <property type="match status" value="1"/>
</dbReference>
<proteinExistence type="predicted"/>
<dbReference type="Gene3D" id="1.10.10.60">
    <property type="entry name" value="Homeodomain-like"/>
    <property type="match status" value="1"/>
</dbReference>
<organism evidence="6 7">
    <name type="scientific">Croceivirga radicis</name>
    <dbReference type="NCBI Taxonomy" id="1929488"/>
    <lineage>
        <taxon>Bacteria</taxon>
        <taxon>Pseudomonadati</taxon>
        <taxon>Bacteroidota</taxon>
        <taxon>Flavobacteriia</taxon>
        <taxon>Flavobacteriales</taxon>
        <taxon>Flavobacteriaceae</taxon>
        <taxon>Croceivirga</taxon>
    </lineage>
</organism>
<comment type="caution">
    <text evidence="6">The sequence shown here is derived from an EMBL/GenBank/DDBJ whole genome shotgun (WGS) entry which is preliminary data.</text>
</comment>
<dbReference type="PRINTS" id="PR00032">
    <property type="entry name" value="HTHARAC"/>
</dbReference>
<evidence type="ECO:0000259" key="5">
    <source>
        <dbReference type="PROSITE" id="PS01124"/>
    </source>
</evidence>
<dbReference type="Pfam" id="PF12833">
    <property type="entry name" value="HTH_18"/>
    <property type="match status" value="1"/>
</dbReference>
<dbReference type="InterPro" id="IPR018060">
    <property type="entry name" value="HTH_AraC"/>
</dbReference>
<evidence type="ECO:0000256" key="4">
    <source>
        <dbReference type="SAM" id="Coils"/>
    </source>
</evidence>
<dbReference type="SMART" id="SM00342">
    <property type="entry name" value="HTH_ARAC"/>
    <property type="match status" value="1"/>
</dbReference>
<dbReference type="EMBL" id="MTBC01000009">
    <property type="protein sequence ID" value="OQD41946.1"/>
    <property type="molecule type" value="Genomic_DNA"/>
</dbReference>
<dbReference type="AlphaFoldDB" id="A0A1V6LPP8"/>
<gene>
    <name evidence="6" type="ORF">BUL40_12580</name>
</gene>